<feature type="compositionally biased region" description="Basic and acidic residues" evidence="1">
    <location>
        <begin position="369"/>
        <end position="389"/>
    </location>
</feature>
<gene>
    <name evidence="3" type="ORF">M419DRAFT_132965</name>
</gene>
<dbReference type="KEGG" id="trr:M419DRAFT_132965"/>
<evidence type="ECO:0000256" key="1">
    <source>
        <dbReference type="SAM" id="MobiDB-lite"/>
    </source>
</evidence>
<dbReference type="InterPro" id="IPR018961">
    <property type="entry name" value="DnaJ_homolog_subfam-C_membr-28"/>
</dbReference>
<accession>A0A024S394</accession>
<feature type="domain" description="DnaJ homologue subfamily C member 28 conserved" evidence="2">
    <location>
        <begin position="246"/>
        <end position="315"/>
    </location>
</feature>
<dbReference type="HOGENOM" id="CLU_019422_1_1_1"/>
<protein>
    <recommendedName>
        <fullName evidence="2">DnaJ homologue subfamily C member 28 conserved domain-containing protein</fullName>
    </recommendedName>
</protein>
<dbReference type="Proteomes" id="UP000024376">
    <property type="component" value="Unassembled WGS sequence"/>
</dbReference>
<dbReference type="AlphaFoldDB" id="A0A024S394"/>
<feature type="region of interest" description="Disordered" evidence="1">
    <location>
        <begin position="359"/>
        <end position="389"/>
    </location>
</feature>
<dbReference type="PANTHER" id="PTHR39394">
    <property type="entry name" value="YALI0E31793P"/>
    <property type="match status" value="1"/>
</dbReference>
<proteinExistence type="predicted"/>
<reference evidence="4" key="1">
    <citation type="journal article" date="2013" name="Ind. Biotechnol.">
        <title>Comparative genomics analysis of Trichoderma reesei strains.</title>
        <authorList>
            <person name="Koike H."/>
            <person name="Aerts A."/>
            <person name="LaButti K."/>
            <person name="Grigoriev I.V."/>
            <person name="Baker S.E."/>
        </authorList>
    </citation>
    <scope>NUCLEOTIDE SEQUENCE [LARGE SCALE GENOMIC DNA]</scope>
    <source>
        <strain evidence="4">ATCC 56765 / BCRC 32924 / NRRL 11460 / Rut C-30</strain>
    </source>
</reference>
<name>A0A024S394_HYPJR</name>
<dbReference type="EMBL" id="KI911159">
    <property type="protein sequence ID" value="ETR98900.1"/>
    <property type="molecule type" value="Genomic_DNA"/>
</dbReference>
<dbReference type="PANTHER" id="PTHR39394:SF1">
    <property type="entry name" value="DNAJ HOMOLOGUE SUBFAMILY C MEMBER 28 CONSERVED DOMAIN-CONTAINING PROTEIN"/>
    <property type="match status" value="1"/>
</dbReference>
<feature type="region of interest" description="Disordered" evidence="1">
    <location>
        <begin position="24"/>
        <end position="68"/>
    </location>
</feature>
<evidence type="ECO:0000259" key="2">
    <source>
        <dbReference type="Pfam" id="PF09350"/>
    </source>
</evidence>
<evidence type="ECO:0000313" key="4">
    <source>
        <dbReference type="Proteomes" id="UP000024376"/>
    </source>
</evidence>
<dbReference type="OrthoDB" id="1922282at2759"/>
<feature type="region of interest" description="Disordered" evidence="1">
    <location>
        <begin position="454"/>
        <end position="474"/>
    </location>
</feature>
<dbReference type="Pfam" id="PF09350">
    <property type="entry name" value="DJC28_CD"/>
    <property type="match status" value="1"/>
</dbReference>
<feature type="compositionally biased region" description="Basic and acidic residues" evidence="1">
    <location>
        <begin position="36"/>
        <end position="53"/>
    </location>
</feature>
<sequence length="504" mass="56518">MISRTSSSLCRQCLQDVVRFGLLGTRRYSSQPNHSTRKDDEPSECRDGRPRPSDEDDMQTSEQPGAMTRRLQEATEEAMLSGGSAGRRAVEEAGFSEELKEKLLSKLADANFRHEYSSAFTEKDLTSAAGEGTRHIATSTPWTGEEDTADAVLRMLDDANKPLKPELRGKFQPPVVDPRVKRTAAVPPRQRALNARDRASFYAGMGMKEDKGLSDKEREEMKSLFRSRFEPVARVMPSTPSGLAALANDHIENAIARGQFKNIARGKGVELDLNRSNPYVDTTEYLMNRIIQRQDIVPPWIEKQQELSKAADALRSRLRADWKRHAARMIAAKGGSLEEQMARAEQYAAAERVHNPRQVAGKAVDSAEQDARQPGEQDHGPLPRPFRDPDWEKAEHAYLKLSIEQLNALTRSYNLMAPELAKKPYYNLQRELDACYADVAPLIAKEIKDRATGPRATSRLSSKPSPFTGEGIMGSLGGKDSVKIHESRAQPYGFKEWWNDVWKK</sequence>
<evidence type="ECO:0000313" key="3">
    <source>
        <dbReference type="EMBL" id="ETR98900.1"/>
    </source>
</evidence>
<organism evidence="3 4">
    <name type="scientific">Hypocrea jecorina (strain ATCC 56765 / BCRC 32924 / NRRL 11460 / Rut C-30)</name>
    <name type="common">Trichoderma reesei</name>
    <dbReference type="NCBI Taxonomy" id="1344414"/>
    <lineage>
        <taxon>Eukaryota</taxon>
        <taxon>Fungi</taxon>
        <taxon>Dikarya</taxon>
        <taxon>Ascomycota</taxon>
        <taxon>Pezizomycotina</taxon>
        <taxon>Sordariomycetes</taxon>
        <taxon>Hypocreomycetidae</taxon>
        <taxon>Hypocreales</taxon>
        <taxon>Hypocreaceae</taxon>
        <taxon>Trichoderma</taxon>
    </lineage>
</organism>